<keyword evidence="2" id="KW-0812">Transmembrane</keyword>
<dbReference type="AlphaFoldDB" id="A0A848DG60"/>
<keyword evidence="2" id="KW-0472">Membrane</keyword>
<gene>
    <name evidence="3" type="ORF">HF519_08060</name>
</gene>
<sequence>MSSTPDPQHDPATGAQPSDEPRPTSPTTTPPPPTKPARSALSMRDMLIALAVLVPIVLVMAGSVRSCSFSPGGPMVSSEAGPTVDAAARLRDFARDVPFAVRVPAVPPGWRANSTDRSVIEGGARIVRVGWITAEGRYLRLVQSDAAEEALVATEAGVPLPGRGTVDAGGRSWVEYDADGTEPFRVTEIATPGQPTVRLLITGSGTEDEFRALATATLTGDQLPVGTIPN</sequence>
<dbReference type="Pfam" id="PF14030">
    <property type="entry name" value="DUF4245"/>
    <property type="match status" value="1"/>
</dbReference>
<evidence type="ECO:0000256" key="1">
    <source>
        <dbReference type="SAM" id="MobiDB-lite"/>
    </source>
</evidence>
<keyword evidence="2" id="KW-1133">Transmembrane helix</keyword>
<feature type="transmembrane region" description="Helical" evidence="2">
    <location>
        <begin position="46"/>
        <end position="64"/>
    </location>
</feature>
<evidence type="ECO:0000256" key="2">
    <source>
        <dbReference type="SAM" id="Phobius"/>
    </source>
</evidence>
<accession>A0A848DG60</accession>
<evidence type="ECO:0000313" key="4">
    <source>
        <dbReference type="Proteomes" id="UP000586918"/>
    </source>
</evidence>
<keyword evidence="4" id="KW-1185">Reference proteome</keyword>
<name>A0A848DG60_9PSEU</name>
<dbReference type="InterPro" id="IPR025339">
    <property type="entry name" value="DUF4245"/>
</dbReference>
<dbReference type="RefSeq" id="WP_169411708.1">
    <property type="nucleotide sequence ID" value="NZ_JAAXKZ010000020.1"/>
</dbReference>
<feature type="region of interest" description="Disordered" evidence="1">
    <location>
        <begin position="1"/>
        <end position="38"/>
    </location>
</feature>
<comment type="caution">
    <text evidence="3">The sequence shown here is derived from an EMBL/GenBank/DDBJ whole genome shotgun (WGS) entry which is preliminary data.</text>
</comment>
<protein>
    <submittedName>
        <fullName evidence="3">DUF4245 domain-containing protein</fullName>
    </submittedName>
</protein>
<dbReference type="EMBL" id="JAAXKZ010000020">
    <property type="protein sequence ID" value="NMH91539.1"/>
    <property type="molecule type" value="Genomic_DNA"/>
</dbReference>
<dbReference type="Proteomes" id="UP000586918">
    <property type="component" value="Unassembled WGS sequence"/>
</dbReference>
<evidence type="ECO:0000313" key="3">
    <source>
        <dbReference type="EMBL" id="NMH91539.1"/>
    </source>
</evidence>
<proteinExistence type="predicted"/>
<organism evidence="3 4">
    <name type="scientific">Pseudonocardia bannensis</name>
    <dbReference type="NCBI Taxonomy" id="630973"/>
    <lineage>
        <taxon>Bacteria</taxon>
        <taxon>Bacillati</taxon>
        <taxon>Actinomycetota</taxon>
        <taxon>Actinomycetes</taxon>
        <taxon>Pseudonocardiales</taxon>
        <taxon>Pseudonocardiaceae</taxon>
        <taxon>Pseudonocardia</taxon>
    </lineage>
</organism>
<reference evidence="3 4" key="1">
    <citation type="submission" date="2020-04" db="EMBL/GenBank/DDBJ databases">
        <authorList>
            <person name="Klaysubun C."/>
            <person name="Duangmal K."/>
            <person name="Lipun K."/>
        </authorList>
    </citation>
    <scope>NUCLEOTIDE SEQUENCE [LARGE SCALE GENOMIC DNA]</scope>
    <source>
        <strain evidence="3 4">DSM 45300</strain>
    </source>
</reference>